<keyword evidence="3" id="KW-0653">Protein transport</keyword>
<accession>A0A7S0SA66</accession>
<protein>
    <recommendedName>
        <fullName evidence="5">GMP phosphodiesterase delta subunit domain-containing protein</fullName>
    </recommendedName>
</protein>
<evidence type="ECO:0000256" key="1">
    <source>
        <dbReference type="ARBA" id="ARBA00008102"/>
    </source>
</evidence>
<dbReference type="AlphaFoldDB" id="A0A7S0SA66"/>
<gene>
    <name evidence="6" type="ORF">MANT1106_LOCUS3866</name>
</gene>
<dbReference type="GO" id="GO:0008289">
    <property type="term" value="F:lipid binding"/>
    <property type="evidence" value="ECO:0007669"/>
    <property type="project" value="UniProtKB-KW"/>
</dbReference>
<dbReference type="PANTHER" id="PTHR12951:SF1">
    <property type="entry name" value="PROTEIN UNC-119 HOMOLOG"/>
    <property type="match status" value="1"/>
</dbReference>
<dbReference type="FunFam" id="2.70.50.40:FF:000003">
    <property type="entry name" value="UNC119 homologue, putative"/>
    <property type="match status" value="1"/>
</dbReference>
<evidence type="ECO:0000313" key="6">
    <source>
        <dbReference type="EMBL" id="CAD8701184.1"/>
    </source>
</evidence>
<evidence type="ECO:0000259" key="5">
    <source>
        <dbReference type="Pfam" id="PF05351"/>
    </source>
</evidence>
<dbReference type="EMBL" id="HBFC01006871">
    <property type="protein sequence ID" value="CAD8701184.1"/>
    <property type="molecule type" value="Transcribed_RNA"/>
</dbReference>
<reference evidence="6" key="1">
    <citation type="submission" date="2021-01" db="EMBL/GenBank/DDBJ databases">
        <authorList>
            <person name="Corre E."/>
            <person name="Pelletier E."/>
            <person name="Niang G."/>
            <person name="Scheremetjew M."/>
            <person name="Finn R."/>
            <person name="Kale V."/>
            <person name="Holt S."/>
            <person name="Cochrane G."/>
            <person name="Meng A."/>
            <person name="Brown T."/>
            <person name="Cohen L."/>
        </authorList>
    </citation>
    <scope>NUCLEOTIDE SEQUENCE</scope>
    <source>
        <strain evidence="6">SL-175</strain>
    </source>
</reference>
<dbReference type="PANTHER" id="PTHR12951">
    <property type="entry name" value="RETINAL PROTEIN 4"/>
    <property type="match status" value="1"/>
</dbReference>
<dbReference type="Gene3D" id="2.70.50.40">
    <property type="entry name" value="GMP phosphodiesterase, delta subunit"/>
    <property type="match status" value="1"/>
</dbReference>
<evidence type="ECO:0000256" key="4">
    <source>
        <dbReference type="ARBA" id="ARBA00023121"/>
    </source>
</evidence>
<dbReference type="InterPro" id="IPR008015">
    <property type="entry name" value="PDED_dom"/>
</dbReference>
<dbReference type="GO" id="GO:0005929">
    <property type="term" value="C:cilium"/>
    <property type="evidence" value="ECO:0007669"/>
    <property type="project" value="TreeGrafter"/>
</dbReference>
<dbReference type="GO" id="GO:0060271">
    <property type="term" value="P:cilium assembly"/>
    <property type="evidence" value="ECO:0007669"/>
    <property type="project" value="TreeGrafter"/>
</dbReference>
<dbReference type="InterPro" id="IPR014756">
    <property type="entry name" value="Ig_E-set"/>
</dbReference>
<feature type="domain" description="GMP phosphodiesterase delta subunit" evidence="5">
    <location>
        <begin position="22"/>
        <end position="179"/>
    </location>
</feature>
<keyword evidence="4" id="KW-0446">Lipid-binding</keyword>
<dbReference type="InterPro" id="IPR037036">
    <property type="entry name" value="PDED_dom_sf"/>
</dbReference>
<dbReference type="SUPFAM" id="SSF81296">
    <property type="entry name" value="E set domains"/>
    <property type="match status" value="1"/>
</dbReference>
<sequence>MTPDEALAQKGPTDGFLCPLSANTYGLDFLEFEIKDYDSGESIFHVKKDPEAGLPMLPDDIDPEIEKAVRTVKYTFPEKFLRFKTVRTALVFSVGPEPVPNFRMIERHYFKGDLIRSYDFNFGFCIPGSTNSWEAIYGVPEMTEKRIMDLMDSPFEMQSDSFYYVGDTLVMHNKAAYSYQG</sequence>
<name>A0A7S0SA66_9CHLO</name>
<evidence type="ECO:0000256" key="2">
    <source>
        <dbReference type="ARBA" id="ARBA00022448"/>
    </source>
</evidence>
<dbReference type="Pfam" id="PF05351">
    <property type="entry name" value="GMP_PDE_delta"/>
    <property type="match status" value="1"/>
</dbReference>
<organism evidence="6">
    <name type="scientific">Mantoniella antarctica</name>
    <dbReference type="NCBI Taxonomy" id="81844"/>
    <lineage>
        <taxon>Eukaryota</taxon>
        <taxon>Viridiplantae</taxon>
        <taxon>Chlorophyta</taxon>
        <taxon>Mamiellophyceae</taxon>
        <taxon>Mamiellales</taxon>
        <taxon>Mamiellaceae</taxon>
        <taxon>Mantoniella</taxon>
    </lineage>
</organism>
<comment type="similarity">
    <text evidence="1">Belongs to the PDE6D/unc-119 family.</text>
</comment>
<proteinExistence type="inferred from homology"/>
<evidence type="ECO:0000256" key="3">
    <source>
        <dbReference type="ARBA" id="ARBA00022927"/>
    </source>
</evidence>
<keyword evidence="2" id="KW-0813">Transport</keyword>
<dbReference type="InterPro" id="IPR051519">
    <property type="entry name" value="PDE6D_unc-119_myristoyl-bd"/>
</dbReference>
<dbReference type="GO" id="GO:0042953">
    <property type="term" value="P:lipoprotein transport"/>
    <property type="evidence" value="ECO:0007669"/>
    <property type="project" value="TreeGrafter"/>
</dbReference>